<dbReference type="EMBL" id="FOWW01000011">
    <property type="protein sequence ID" value="SFQ64794.1"/>
    <property type="molecule type" value="Genomic_DNA"/>
</dbReference>
<feature type="region of interest" description="Disordered" evidence="10">
    <location>
        <begin position="390"/>
        <end position="409"/>
    </location>
</feature>
<evidence type="ECO:0000256" key="7">
    <source>
        <dbReference type="ARBA" id="ARBA00042896"/>
    </source>
</evidence>
<dbReference type="InterPro" id="IPR019546">
    <property type="entry name" value="TAT_signal_bac_arc"/>
</dbReference>
<dbReference type="SUPFAM" id="SSF49503">
    <property type="entry name" value="Cupredoxins"/>
    <property type="match status" value="3"/>
</dbReference>
<evidence type="ECO:0000256" key="4">
    <source>
        <dbReference type="ARBA" id="ARBA00023002"/>
    </source>
</evidence>
<dbReference type="InterPro" id="IPR002355">
    <property type="entry name" value="Cu_oxidase_Cu_BS"/>
</dbReference>
<comment type="catalytic activity">
    <reaction evidence="9">
        <text>4 Cu(+) + O2 + 4 H(+) = 4 Cu(2+) + 2 H2O</text>
        <dbReference type="Rhea" id="RHEA:30083"/>
        <dbReference type="ChEBI" id="CHEBI:15377"/>
        <dbReference type="ChEBI" id="CHEBI:15378"/>
        <dbReference type="ChEBI" id="CHEBI:15379"/>
        <dbReference type="ChEBI" id="CHEBI:29036"/>
        <dbReference type="ChEBI" id="CHEBI:49552"/>
        <dbReference type="EC" id="1.16.3.4"/>
    </reaction>
    <physiologicalReaction direction="left-to-right" evidence="9">
        <dbReference type="Rhea" id="RHEA:30084"/>
    </physiologicalReaction>
</comment>
<dbReference type="PROSITE" id="PS51318">
    <property type="entry name" value="TAT"/>
    <property type="match status" value="1"/>
</dbReference>
<dbReference type="InterPro" id="IPR011707">
    <property type="entry name" value="Cu-oxidase-like_N"/>
</dbReference>
<dbReference type="NCBIfam" id="TIGR01409">
    <property type="entry name" value="TAT_signal_seq"/>
    <property type="match status" value="1"/>
</dbReference>
<evidence type="ECO:0000256" key="2">
    <source>
        <dbReference type="ARBA" id="ARBA00011245"/>
    </source>
</evidence>
<keyword evidence="3" id="KW-0479">Metal-binding</keyword>
<evidence type="ECO:0000256" key="9">
    <source>
        <dbReference type="ARBA" id="ARBA00048092"/>
    </source>
</evidence>
<dbReference type="PROSITE" id="PS00080">
    <property type="entry name" value="MULTICOPPER_OXIDASE2"/>
    <property type="match status" value="1"/>
</dbReference>
<proteinExistence type="inferred from homology"/>
<keyword evidence="13" id="KW-0167">Capsid protein</keyword>
<feature type="domain" description="Plastocyanin-like" evidence="11">
    <location>
        <begin position="409"/>
        <end position="515"/>
    </location>
</feature>
<dbReference type="InterPro" id="IPR006311">
    <property type="entry name" value="TAT_signal"/>
</dbReference>
<gene>
    <name evidence="13" type="ORF">SAMN05421810_111161</name>
</gene>
<evidence type="ECO:0000256" key="3">
    <source>
        <dbReference type="ARBA" id="ARBA00022723"/>
    </source>
</evidence>
<dbReference type="InterPro" id="IPR011706">
    <property type="entry name" value="Cu-oxidase_C"/>
</dbReference>
<name>A0A1I6A7S9_9PSEU</name>
<comment type="similarity">
    <text evidence="1">Belongs to the multicopper oxidase family.</text>
</comment>
<evidence type="ECO:0000256" key="1">
    <source>
        <dbReference type="ARBA" id="ARBA00010609"/>
    </source>
</evidence>
<organism evidence="13 14">
    <name type="scientific">Amycolatopsis arida</name>
    <dbReference type="NCBI Taxonomy" id="587909"/>
    <lineage>
        <taxon>Bacteria</taxon>
        <taxon>Bacillati</taxon>
        <taxon>Actinomycetota</taxon>
        <taxon>Actinomycetes</taxon>
        <taxon>Pseudonocardiales</taxon>
        <taxon>Pseudonocardiaceae</taxon>
        <taxon>Amycolatopsis</taxon>
    </lineage>
</organism>
<dbReference type="EC" id="1.16.3.4" evidence="5"/>
<evidence type="ECO:0000256" key="5">
    <source>
        <dbReference type="ARBA" id="ARBA00038978"/>
    </source>
</evidence>
<dbReference type="GO" id="GO:0005507">
    <property type="term" value="F:copper ion binding"/>
    <property type="evidence" value="ECO:0007669"/>
    <property type="project" value="InterPro"/>
</dbReference>
<dbReference type="STRING" id="587909.SAMN05421810_111161"/>
<dbReference type="Pfam" id="PF07731">
    <property type="entry name" value="Cu-oxidase_2"/>
    <property type="match status" value="1"/>
</dbReference>
<evidence type="ECO:0000259" key="11">
    <source>
        <dbReference type="Pfam" id="PF07731"/>
    </source>
</evidence>
<evidence type="ECO:0000256" key="6">
    <source>
        <dbReference type="ARBA" id="ARBA00041027"/>
    </source>
</evidence>
<evidence type="ECO:0000256" key="8">
    <source>
        <dbReference type="ARBA" id="ARBA00043090"/>
    </source>
</evidence>
<reference evidence="14" key="1">
    <citation type="submission" date="2016-10" db="EMBL/GenBank/DDBJ databases">
        <authorList>
            <person name="Varghese N."/>
            <person name="Submissions S."/>
        </authorList>
    </citation>
    <scope>NUCLEOTIDE SEQUENCE [LARGE SCALE GENOMIC DNA]</scope>
    <source>
        <strain evidence="14">CGMCC 4.5579</strain>
    </source>
</reference>
<protein>
    <recommendedName>
        <fullName evidence="6">Multicopper oxidase CueO</fullName>
        <ecNumber evidence="5">1.16.3.4</ecNumber>
    </recommendedName>
    <alternativeName>
        <fullName evidence="7">Copper efflux oxidase</fullName>
    </alternativeName>
    <alternativeName>
        <fullName evidence="8">Cuprous oxidase</fullName>
    </alternativeName>
</protein>
<feature type="domain" description="Plastocyanin-like" evidence="12">
    <location>
        <begin position="74"/>
        <end position="200"/>
    </location>
</feature>
<evidence type="ECO:0000259" key="12">
    <source>
        <dbReference type="Pfam" id="PF07732"/>
    </source>
</evidence>
<dbReference type="Pfam" id="PF07732">
    <property type="entry name" value="Cu-oxidase_3"/>
    <property type="match status" value="1"/>
</dbReference>
<dbReference type="GO" id="GO:0016491">
    <property type="term" value="F:oxidoreductase activity"/>
    <property type="evidence" value="ECO:0007669"/>
    <property type="project" value="UniProtKB-KW"/>
</dbReference>
<evidence type="ECO:0000313" key="13">
    <source>
        <dbReference type="EMBL" id="SFQ64794.1"/>
    </source>
</evidence>
<dbReference type="InterPro" id="IPR045087">
    <property type="entry name" value="Cu-oxidase_fam"/>
</dbReference>
<keyword evidence="4" id="KW-0560">Oxidoreductase</keyword>
<dbReference type="AlphaFoldDB" id="A0A1I6A7S9"/>
<dbReference type="Gene3D" id="2.60.40.420">
    <property type="entry name" value="Cupredoxins - blue copper proteins"/>
    <property type="match status" value="3"/>
</dbReference>
<dbReference type="Proteomes" id="UP000198727">
    <property type="component" value="Unassembled WGS sequence"/>
</dbReference>
<dbReference type="InterPro" id="IPR008972">
    <property type="entry name" value="Cupredoxin"/>
</dbReference>
<accession>A0A1I6A7S9</accession>
<keyword evidence="14" id="KW-1185">Reference proteome</keyword>
<dbReference type="PANTHER" id="PTHR48267:SF1">
    <property type="entry name" value="BILIRUBIN OXIDASE"/>
    <property type="match status" value="1"/>
</dbReference>
<comment type="subunit">
    <text evidence="2">Monomer.</text>
</comment>
<sequence length="516" mass="56900">MSMSRRRFLAGAGTIGALGVTGGLGLLMPGPKGQTGTLLTSQLPLPPKFASPLPVPPEARPSGGRYELTAHTVEREILPGRRTRILSYGGSFPAPTIRARRGQPLDLLLRNELDVETVIHLHGGRTPPESDGYPTDVVLPPSGQVPHHLMAGDITTGQRTYHYPLDQRAATLWYHDHTMDYTAPNVYFGMAGFFLIGDDEEDALPLPGGDRELPLMICDRAFDADGQFRYPAISPERRVPGVTEPYMGGVLGDVILVNGAPWPEHQVSATRYRLRLLNASNARRYELDLGMPMVQIGTDGGLLEQPMERRTVTLAPAERADVIVDFSAAPVGTRVTMHNRLGDGGTAEVMRFHVVRHEPDDTEIPQRLSTIEPLDPGKVSAVRDIRFRLTRPPGGGQHGGHHGASQDSGMRWTVNDQVFDPEVSLAEPGLGDTEIWRFSTDVHHPVHLHLVHMQVLSRNGGNPRKDDRGWKDTVDLIPGETCEVLTRFDGYRGRYVFHCHNLEHEDMAMMANFTVT</sequence>
<keyword evidence="13" id="KW-0946">Virion</keyword>
<evidence type="ECO:0000313" key="14">
    <source>
        <dbReference type="Proteomes" id="UP000198727"/>
    </source>
</evidence>
<evidence type="ECO:0000256" key="10">
    <source>
        <dbReference type="SAM" id="MobiDB-lite"/>
    </source>
</evidence>
<dbReference type="CDD" id="cd14448">
    <property type="entry name" value="CuRO_2_BOD_CotA_like"/>
    <property type="match status" value="1"/>
</dbReference>
<dbReference type="PANTHER" id="PTHR48267">
    <property type="entry name" value="CUPREDOXIN SUPERFAMILY PROTEIN"/>
    <property type="match status" value="1"/>
</dbReference>